<evidence type="ECO:0000256" key="4">
    <source>
        <dbReference type="ARBA" id="ARBA00022692"/>
    </source>
</evidence>
<feature type="transmembrane region" description="Helical" evidence="8">
    <location>
        <begin position="146"/>
        <end position="167"/>
    </location>
</feature>
<dbReference type="Proteomes" id="UP001590950">
    <property type="component" value="Unassembled WGS sequence"/>
</dbReference>
<evidence type="ECO:0000256" key="5">
    <source>
        <dbReference type="ARBA" id="ARBA00022989"/>
    </source>
</evidence>
<evidence type="ECO:0000256" key="2">
    <source>
        <dbReference type="ARBA" id="ARBA00007520"/>
    </source>
</evidence>
<feature type="domain" description="Major facilitator superfamily (MFS) profile" evidence="9">
    <location>
        <begin position="56"/>
        <end position="549"/>
    </location>
</feature>
<dbReference type="InterPro" id="IPR020846">
    <property type="entry name" value="MFS_dom"/>
</dbReference>
<evidence type="ECO:0000256" key="7">
    <source>
        <dbReference type="SAM" id="MobiDB-lite"/>
    </source>
</evidence>
<evidence type="ECO:0000313" key="11">
    <source>
        <dbReference type="Proteomes" id="UP001590950"/>
    </source>
</evidence>
<feature type="transmembrane region" description="Helical" evidence="8">
    <location>
        <begin position="282"/>
        <end position="301"/>
    </location>
</feature>
<dbReference type="EMBL" id="JBEFKJ010000024">
    <property type="protein sequence ID" value="KAL2039740.1"/>
    <property type="molecule type" value="Genomic_DNA"/>
</dbReference>
<dbReference type="InterPro" id="IPR036259">
    <property type="entry name" value="MFS_trans_sf"/>
</dbReference>
<evidence type="ECO:0000256" key="8">
    <source>
        <dbReference type="SAM" id="Phobius"/>
    </source>
</evidence>
<feature type="transmembrane region" description="Helical" evidence="8">
    <location>
        <begin position="526"/>
        <end position="544"/>
    </location>
</feature>
<dbReference type="InterPro" id="IPR011701">
    <property type="entry name" value="MFS"/>
</dbReference>
<proteinExistence type="inferred from homology"/>
<feature type="region of interest" description="Disordered" evidence="7">
    <location>
        <begin position="1"/>
        <end position="30"/>
    </location>
</feature>
<keyword evidence="3" id="KW-0813">Transport</keyword>
<feature type="transmembrane region" description="Helical" evidence="8">
    <location>
        <begin position="250"/>
        <end position="270"/>
    </location>
</feature>
<dbReference type="PROSITE" id="PS50850">
    <property type="entry name" value="MFS"/>
    <property type="match status" value="1"/>
</dbReference>
<comment type="similarity">
    <text evidence="2">Belongs to the major facilitator superfamily. TCR/Tet family.</text>
</comment>
<comment type="subcellular location">
    <subcellularLocation>
        <location evidence="1">Membrane</location>
        <topology evidence="1">Multi-pass membrane protein</topology>
    </subcellularLocation>
</comment>
<evidence type="ECO:0000256" key="3">
    <source>
        <dbReference type="ARBA" id="ARBA00022448"/>
    </source>
</evidence>
<dbReference type="Pfam" id="PF07690">
    <property type="entry name" value="MFS_1"/>
    <property type="match status" value="1"/>
</dbReference>
<feature type="transmembrane region" description="Helical" evidence="8">
    <location>
        <begin position="51"/>
        <end position="69"/>
    </location>
</feature>
<dbReference type="Gene3D" id="1.20.1250.20">
    <property type="entry name" value="MFS general substrate transporter like domains"/>
    <property type="match status" value="1"/>
</dbReference>
<dbReference type="SUPFAM" id="SSF103473">
    <property type="entry name" value="MFS general substrate transporter"/>
    <property type="match status" value="1"/>
</dbReference>
<feature type="transmembrane region" description="Helical" evidence="8">
    <location>
        <begin position="415"/>
        <end position="437"/>
    </location>
</feature>
<name>A0ABR4A1J2_9LECA</name>
<evidence type="ECO:0000256" key="1">
    <source>
        <dbReference type="ARBA" id="ARBA00004141"/>
    </source>
</evidence>
<dbReference type="PANTHER" id="PTHR23501">
    <property type="entry name" value="MAJOR FACILITATOR SUPERFAMILY"/>
    <property type="match status" value="1"/>
</dbReference>
<feature type="transmembrane region" description="Helical" evidence="8">
    <location>
        <begin position="210"/>
        <end position="229"/>
    </location>
</feature>
<protein>
    <recommendedName>
        <fullName evidence="9">Major facilitator superfamily (MFS) profile domain-containing protein</fullName>
    </recommendedName>
</protein>
<evidence type="ECO:0000259" key="9">
    <source>
        <dbReference type="PROSITE" id="PS50850"/>
    </source>
</evidence>
<feature type="transmembrane region" description="Helical" evidence="8">
    <location>
        <begin position="91"/>
        <end position="113"/>
    </location>
</feature>
<feature type="transmembrane region" description="Helical" evidence="8">
    <location>
        <begin position="361"/>
        <end position="379"/>
    </location>
</feature>
<evidence type="ECO:0000313" key="10">
    <source>
        <dbReference type="EMBL" id="KAL2039740.1"/>
    </source>
</evidence>
<evidence type="ECO:0000256" key="6">
    <source>
        <dbReference type="ARBA" id="ARBA00023136"/>
    </source>
</evidence>
<feature type="transmembrane region" description="Helical" evidence="8">
    <location>
        <begin position="322"/>
        <end position="341"/>
    </location>
</feature>
<feature type="transmembrane region" description="Helical" evidence="8">
    <location>
        <begin position="179"/>
        <end position="204"/>
    </location>
</feature>
<reference evidence="10 11" key="1">
    <citation type="submission" date="2024-09" db="EMBL/GenBank/DDBJ databases">
        <title>Rethinking Asexuality: The Enigmatic Case of Functional Sexual Genes in Lepraria (Stereocaulaceae).</title>
        <authorList>
            <person name="Doellman M."/>
            <person name="Sun Y."/>
            <person name="Barcenas-Pena A."/>
            <person name="Lumbsch H.T."/>
            <person name="Grewe F."/>
        </authorList>
    </citation>
    <scope>NUCLEOTIDE SEQUENCE [LARGE SCALE GENOMIC DNA]</scope>
    <source>
        <strain evidence="10 11">Mercado 3170</strain>
    </source>
</reference>
<accession>A0ABR4A1J2</accession>
<feature type="transmembrane region" description="Helical" evidence="8">
    <location>
        <begin position="449"/>
        <end position="473"/>
    </location>
</feature>
<feature type="transmembrane region" description="Helical" evidence="8">
    <location>
        <begin position="386"/>
        <end position="403"/>
    </location>
</feature>
<keyword evidence="6 8" id="KW-0472">Membrane</keyword>
<sequence length="558" mass="58731">MASLSVKKDAGLEAPDSTPASEQEIEKGQDDALHQTAGSVPTSSPRKVHGIAWVLVVIATLSSVLLYALDNTIVANIVPAIVNHLGHIEQLAWLSVGFMIGGLSVALPIGRLYGIYDAKWLYIISIVLFMGGSALCGGAPNMAGLIVGRVIAGAGGNGMYVGVLTLLSVNTTDKERPTYLGLIGLVYGIGTVIGPIIGGAFAGSSATWRWGFYINLVIGAVFSPVYLLLLPSFNPRPDQTLPAKIKNLDYLGAVLQGGAFVSGIMAINFGGRTYAWGSGQTIALFVVSGILFIIFAIQQSFDFLTAKNRMFPIHLLKMKEPVLLFIAMAACNTASYVAMYYIPLYFQFTKGVGSLSSGVRLLPFIIAGTLTIMINGGVLSKTGFYMPWYLIGSMIVLIGGALLSRINLETSAARIYGYEILLGVGVGAYLQAGYAVIQGVLEPLHMAYGVSFILLGQLGGIALGLSISGAVFVNTALSGLQRVLPTIPRGQLERALSGTSGGFFDTIGQAQREQSLNVIMASLQKAFVLVYVAGAVSLVASVFLNRRKMNLAPAAGGG</sequence>
<organism evidence="10 11">
    <name type="scientific">Stereocaulon virgatum</name>
    <dbReference type="NCBI Taxonomy" id="373712"/>
    <lineage>
        <taxon>Eukaryota</taxon>
        <taxon>Fungi</taxon>
        <taxon>Dikarya</taxon>
        <taxon>Ascomycota</taxon>
        <taxon>Pezizomycotina</taxon>
        <taxon>Lecanoromycetes</taxon>
        <taxon>OSLEUM clade</taxon>
        <taxon>Lecanoromycetidae</taxon>
        <taxon>Lecanorales</taxon>
        <taxon>Lecanorineae</taxon>
        <taxon>Stereocaulaceae</taxon>
        <taxon>Stereocaulon</taxon>
    </lineage>
</organism>
<keyword evidence="4 8" id="KW-0812">Transmembrane</keyword>
<dbReference type="PANTHER" id="PTHR23501:SF12">
    <property type="entry name" value="MAJOR FACILITATOR SUPERFAMILY (MFS) PROFILE DOMAIN-CONTAINING PROTEIN-RELATED"/>
    <property type="match status" value="1"/>
</dbReference>
<feature type="compositionally biased region" description="Basic and acidic residues" evidence="7">
    <location>
        <begin position="1"/>
        <end position="11"/>
    </location>
</feature>
<comment type="caution">
    <text evidence="10">The sequence shown here is derived from an EMBL/GenBank/DDBJ whole genome shotgun (WGS) entry which is preliminary data.</text>
</comment>
<feature type="transmembrane region" description="Helical" evidence="8">
    <location>
        <begin position="120"/>
        <end position="140"/>
    </location>
</feature>
<gene>
    <name evidence="10" type="ORF">N7G274_007599</name>
</gene>
<keyword evidence="5 8" id="KW-1133">Transmembrane helix</keyword>
<keyword evidence="11" id="KW-1185">Reference proteome</keyword>